<gene>
    <name evidence="2" type="ORF">MHPYR_40102</name>
</gene>
<evidence type="ECO:0000313" key="2">
    <source>
        <dbReference type="EMBL" id="SBS77100.1"/>
    </source>
</evidence>
<dbReference type="InterPro" id="IPR003793">
    <property type="entry name" value="UPF0166"/>
</dbReference>
<comment type="similarity">
    <text evidence="1">Belongs to the UPF0166 family.</text>
</comment>
<dbReference type="InterPro" id="IPR011322">
    <property type="entry name" value="N-reg_PII-like_a/b"/>
</dbReference>
<dbReference type="Gene3D" id="3.30.70.120">
    <property type="match status" value="3"/>
</dbReference>
<dbReference type="PANTHER" id="PTHR35983">
    <property type="entry name" value="UPF0166 PROTEIN TM_0021"/>
    <property type="match status" value="1"/>
</dbReference>
<dbReference type="AlphaFoldDB" id="A0A1Y5PI37"/>
<dbReference type="Pfam" id="PF02641">
    <property type="entry name" value="DUF190"/>
    <property type="match status" value="3"/>
</dbReference>
<organism evidence="2">
    <name type="scientific">uncultured Mycobacterium sp</name>
    <dbReference type="NCBI Taxonomy" id="171292"/>
    <lineage>
        <taxon>Bacteria</taxon>
        <taxon>Bacillati</taxon>
        <taxon>Actinomycetota</taxon>
        <taxon>Actinomycetes</taxon>
        <taxon>Mycobacteriales</taxon>
        <taxon>Mycobacteriaceae</taxon>
        <taxon>Mycobacterium</taxon>
        <taxon>environmental samples</taxon>
    </lineage>
</organism>
<proteinExistence type="inferred from homology"/>
<evidence type="ECO:0008006" key="3">
    <source>
        <dbReference type="Google" id="ProtNLM"/>
    </source>
</evidence>
<sequence>MSDTYLKLTTFFSDRQRAGSRLLADAMLDLYAERGVANSVMLRGIASFGPRHIIRSDESLTLSEDLPVAITAVDTEKTIAGLIDDVVGSTTRGLITLERARLYTGELPEDDGAVKLTVYVGRRRRINGAAAFYAVCDLLHRHHFAGATVFLGVDGTALGRRRRARFFSGNADVPIMVIAVGSAAQARRALPDLEALMDEALVTMERVQVCKRDGELLARPPRLPAVDAHGRELHQKLTIYTDESTHHDGLPIHRALVRRLWESETVGGATVLRGIWGFHGDHKPHGDKLIQYGRQVPVTTIVVDTPEIIAGCFDLVDELTGRHGLVTSEMVPAMLMRDGDVRSGATDLADYLY</sequence>
<protein>
    <recommendedName>
        <fullName evidence="3">DUF190 domain-containing protein</fullName>
    </recommendedName>
</protein>
<name>A0A1Y5PI37_9MYCO</name>
<accession>A0A1Y5PI37</accession>
<reference evidence="2" key="1">
    <citation type="submission" date="2016-03" db="EMBL/GenBank/DDBJ databases">
        <authorList>
            <person name="Ploux O."/>
        </authorList>
    </citation>
    <scope>NUCLEOTIDE SEQUENCE</scope>
    <source>
        <strain evidence="2">UC10</strain>
    </source>
</reference>
<dbReference type="EMBL" id="FLQS01000034">
    <property type="protein sequence ID" value="SBS77100.1"/>
    <property type="molecule type" value="Genomic_DNA"/>
</dbReference>
<evidence type="ECO:0000256" key="1">
    <source>
        <dbReference type="ARBA" id="ARBA00010554"/>
    </source>
</evidence>
<dbReference type="InterPro" id="IPR015867">
    <property type="entry name" value="N-reg_PII/ATP_PRibTrfase_C"/>
</dbReference>
<dbReference type="PANTHER" id="PTHR35983:SF1">
    <property type="entry name" value="UPF0166 PROTEIN TM_0021"/>
    <property type="match status" value="1"/>
</dbReference>
<dbReference type="SUPFAM" id="SSF54913">
    <property type="entry name" value="GlnB-like"/>
    <property type="match status" value="3"/>
</dbReference>